<dbReference type="Proteomes" id="UP000306340">
    <property type="component" value="Unassembled WGS sequence"/>
</dbReference>
<dbReference type="AlphaFoldDB" id="A0A4U0YVP8"/>
<feature type="region of interest" description="Disordered" evidence="2">
    <location>
        <begin position="798"/>
        <end position="823"/>
    </location>
</feature>
<dbReference type="EMBL" id="SWAU01000150">
    <property type="protein sequence ID" value="TKA95778.1"/>
    <property type="molecule type" value="Genomic_DNA"/>
</dbReference>
<dbReference type="PANTHER" id="PTHR35004:SF8">
    <property type="entry name" value="TRANSPOSASE RV3428C-RELATED"/>
    <property type="match status" value="1"/>
</dbReference>
<feature type="region of interest" description="Disordered" evidence="2">
    <location>
        <begin position="37"/>
        <end position="83"/>
    </location>
</feature>
<dbReference type="PROSITE" id="PS50532">
    <property type="entry name" value="HTH_IS408"/>
    <property type="match status" value="1"/>
</dbReference>
<dbReference type="Gene3D" id="3.30.420.10">
    <property type="entry name" value="Ribonuclease H-like superfamily/Ribonuclease H"/>
    <property type="match status" value="1"/>
</dbReference>
<reference evidence="5 6" key="1">
    <citation type="submission" date="2019-04" db="EMBL/GenBank/DDBJ databases">
        <title>Crypto-aerobic microbial life in anoxic (sulfidic) marine sediments.</title>
        <authorList>
            <person name="Bhattacharya S."/>
            <person name="Roy C."/>
            <person name="Mondal N."/>
            <person name="Sarkar J."/>
            <person name="Mandal S."/>
            <person name="Rameez M.J."/>
            <person name="Ghosh W."/>
        </authorList>
    </citation>
    <scope>NUCLEOTIDE SEQUENCE [LARGE SCALE GENOMIC DNA]</scope>
    <source>
        <strain evidence="5 6">SBBC</strain>
    </source>
</reference>
<dbReference type="InterPro" id="IPR036397">
    <property type="entry name" value="RNaseH_sf"/>
</dbReference>
<comment type="similarity">
    <text evidence="1">Belongs to the transposase IS21/IS408/IS1162 family.</text>
</comment>
<name>A0A4U0YVP8_9RHOB</name>
<dbReference type="InterPro" id="IPR017895">
    <property type="entry name" value="HTH_IS408/IS1162_type"/>
</dbReference>
<dbReference type="InterPro" id="IPR012337">
    <property type="entry name" value="RNaseH-like_sf"/>
</dbReference>
<feature type="region of interest" description="Disordered" evidence="2">
    <location>
        <begin position="357"/>
        <end position="376"/>
    </location>
</feature>
<evidence type="ECO:0000313" key="6">
    <source>
        <dbReference type="Proteomes" id="UP000306340"/>
    </source>
</evidence>
<feature type="domain" description="Integrase catalytic" evidence="4">
    <location>
        <begin position="540"/>
        <end position="727"/>
    </location>
</feature>
<dbReference type="PROSITE" id="PS50994">
    <property type="entry name" value="INTEGRASE"/>
    <property type="match status" value="1"/>
</dbReference>
<dbReference type="InterPro" id="IPR054353">
    <property type="entry name" value="IstA-like_C"/>
</dbReference>
<evidence type="ECO:0000259" key="4">
    <source>
        <dbReference type="PROSITE" id="PS50994"/>
    </source>
</evidence>
<organism evidence="5 6">
    <name type="scientific">Cereibacter changlensis</name>
    <dbReference type="NCBI Taxonomy" id="402884"/>
    <lineage>
        <taxon>Bacteria</taxon>
        <taxon>Pseudomonadati</taxon>
        <taxon>Pseudomonadota</taxon>
        <taxon>Alphaproteobacteria</taxon>
        <taxon>Rhodobacterales</taxon>
        <taxon>Paracoccaceae</taxon>
        <taxon>Cereibacter</taxon>
    </lineage>
</organism>
<feature type="domain" description="HTH IS408-type" evidence="3">
    <location>
        <begin position="423"/>
        <end position="504"/>
    </location>
</feature>
<evidence type="ECO:0000259" key="3">
    <source>
        <dbReference type="PROSITE" id="PS50532"/>
    </source>
</evidence>
<evidence type="ECO:0000313" key="5">
    <source>
        <dbReference type="EMBL" id="TKA95778.1"/>
    </source>
</evidence>
<dbReference type="GO" id="GO:0003676">
    <property type="term" value="F:nucleic acid binding"/>
    <property type="evidence" value="ECO:0007669"/>
    <property type="project" value="InterPro"/>
</dbReference>
<comment type="caution">
    <text evidence="5">The sequence shown here is derived from an EMBL/GenBank/DDBJ whole genome shotgun (WGS) entry which is preliminary data.</text>
</comment>
<accession>A0A4U0YVP8</accession>
<dbReference type="PANTHER" id="PTHR35004">
    <property type="entry name" value="TRANSPOSASE RV3428C-RELATED"/>
    <property type="match status" value="1"/>
</dbReference>
<sequence>MKECSRSDGCRLIRNVAEPLRFRGYDWDDFHRRVRGRGGLSGGVRSPQPAQRLAGKPPVRTEGIDAPENQRSGAFATPDFQPPLDRADQAIRIDVWVSHLQTVEELSSGHARVGFEPGFQLIGHRFQRIRHGSVTGLRRLGLRRRPDLIGGPPGGLEAFKKRLERRRTGRCDGRRIRDLDKRPLRRANIPEQDHRIKHRVLGIERILQLLRCPWVGDEALMRGERRMISLPDQRAVPHLLGEPEGWLEEVHEQPHRPVEVCQRLRRRQTLEAAIADHPAHDRPVLLFDMRLIVLAIWARAGEGHACGLAPGLDRLVDEDGIVVGIEAEDRQRHHPAQHRQHLGQQLLFAKQERRAFRPSARDVRQHQRLREAPARQRTAVRHEIRFEEPRRRIVPVGVGADRHGAADLRRGRPATTTPATCLPAHRREDPVDRKRWFLPSGSPLGVGRSTVADYLRRANMAGLSWPLPEGLDEEALERRLFPPLPPSKGRQFAEVDWAAIHRELKRPGVTLALLWDEYRGQQPCGYGYSAFCQHYHRWVGRLSPVMRQRHAAGERMFVDYSGARMAVIDPTTGAARPAEIFIAVMGASNMTYVEASWSQTLPDWIGAHTRAFAAFGAVPALVVSDNLKSGVIRACFYEPEINRSYAEMAAHYGTAILPAQPYRPRDKAKVEGAVLLVQRWIIARLRNRRFFSLDELNAAVREEVARLNARVSRHLGAARQELFETLDRPAMQPLPPEPFVHADWRRATVGPDYHVRLDGHHYSVPHEMIRQQLWARLTSGTVEIFRAGKRVACHRRAAPGDTGATTLNDHRPASHRRYAETTPSQLRERAARIGPATAILIGVILRDRPHPEQGFRSCLGILRLSRSYGPERLEAACDRALAINTRTMASVKSILINRLDGRRPNQSPEAPPITHANIRGAKFFH</sequence>
<dbReference type="GO" id="GO:0015074">
    <property type="term" value="P:DNA integration"/>
    <property type="evidence" value="ECO:0007669"/>
    <property type="project" value="InterPro"/>
</dbReference>
<dbReference type="NCBIfam" id="NF033546">
    <property type="entry name" value="transpos_IS21"/>
    <property type="match status" value="1"/>
</dbReference>
<evidence type="ECO:0000256" key="1">
    <source>
        <dbReference type="ARBA" id="ARBA00009277"/>
    </source>
</evidence>
<protein>
    <submittedName>
        <fullName evidence="5">IS21 family transposase</fullName>
    </submittedName>
</protein>
<dbReference type="Pfam" id="PF22483">
    <property type="entry name" value="Mu-transpos_C_2"/>
    <property type="match status" value="1"/>
</dbReference>
<gene>
    <name evidence="5" type="ORF">FAZ78_15060</name>
</gene>
<proteinExistence type="inferred from homology"/>
<evidence type="ECO:0000256" key="2">
    <source>
        <dbReference type="SAM" id="MobiDB-lite"/>
    </source>
</evidence>
<dbReference type="SUPFAM" id="SSF53098">
    <property type="entry name" value="Ribonuclease H-like"/>
    <property type="match status" value="1"/>
</dbReference>
<dbReference type="InterPro" id="IPR001584">
    <property type="entry name" value="Integrase_cat-core"/>
</dbReference>